<evidence type="ECO:0000313" key="2">
    <source>
        <dbReference type="EMBL" id="ARF11339.1"/>
    </source>
</evidence>
<reference evidence="2" key="1">
    <citation type="journal article" date="2017" name="Science">
        <title>Giant viruses with an expanded complement of translation system components.</title>
        <authorList>
            <person name="Schulz F."/>
            <person name="Yutin N."/>
            <person name="Ivanova N.N."/>
            <person name="Ortega D.R."/>
            <person name="Lee T.K."/>
            <person name="Vierheilig J."/>
            <person name="Daims H."/>
            <person name="Horn M."/>
            <person name="Wagner M."/>
            <person name="Jensen G.J."/>
            <person name="Kyrpides N.C."/>
            <person name="Koonin E.V."/>
            <person name="Woyke T."/>
        </authorList>
    </citation>
    <scope>NUCLEOTIDE SEQUENCE</scope>
    <source>
        <strain evidence="2">KNV1</strain>
    </source>
</reference>
<proteinExistence type="predicted"/>
<keyword evidence="1" id="KW-0472">Membrane</keyword>
<keyword evidence="1" id="KW-1133">Transmembrane helix</keyword>
<gene>
    <name evidence="2" type="ORF">Klosneuvirus_1_196</name>
</gene>
<feature type="transmembrane region" description="Helical" evidence="1">
    <location>
        <begin position="33"/>
        <end position="54"/>
    </location>
</feature>
<evidence type="ECO:0000256" key="1">
    <source>
        <dbReference type="SAM" id="Phobius"/>
    </source>
</evidence>
<protein>
    <submittedName>
        <fullName evidence="2">Uncharacterized protein</fullName>
    </submittedName>
</protein>
<sequence>MLTKQKSYNLYIYFIVLLFGFKNLIVYSNNQTISFATLRFLVYIGITKFIDLLYRLRSKIDIDADKMHITKLTQESEQTIIIDKDMCEDDKDSITFEDIIVKMNLLQIDGTMMNHMIVNLDLVNDNEKICLKNYMFKYNDTAEQHHHTLKNIFIFNNINHDENSYINLKIFKDRKLITQTIPLKDIVDKHINNLIKN</sequence>
<dbReference type="EMBL" id="KY684108">
    <property type="protein sequence ID" value="ARF11339.1"/>
    <property type="molecule type" value="Genomic_DNA"/>
</dbReference>
<keyword evidence="1" id="KW-0812">Transmembrane</keyword>
<organism evidence="2">
    <name type="scientific">Klosneuvirus KNV1</name>
    <dbReference type="NCBI Taxonomy" id="1977640"/>
    <lineage>
        <taxon>Viruses</taxon>
        <taxon>Varidnaviria</taxon>
        <taxon>Bamfordvirae</taxon>
        <taxon>Nucleocytoviricota</taxon>
        <taxon>Megaviricetes</taxon>
        <taxon>Imitervirales</taxon>
        <taxon>Mimiviridae</taxon>
        <taxon>Klosneuvirinae</taxon>
        <taxon>Klosneuvirus</taxon>
    </lineage>
</organism>
<name>A0A1V0SHY6_9VIRU</name>
<feature type="transmembrane region" description="Helical" evidence="1">
    <location>
        <begin position="7"/>
        <end position="27"/>
    </location>
</feature>
<accession>A0A1V0SHY6</accession>